<feature type="compositionally biased region" description="Pro residues" evidence="1">
    <location>
        <begin position="1224"/>
        <end position="1234"/>
    </location>
</feature>
<keyword evidence="2" id="KW-1133">Transmembrane helix</keyword>
<feature type="region of interest" description="Disordered" evidence="1">
    <location>
        <begin position="1143"/>
        <end position="1377"/>
    </location>
</feature>
<feature type="compositionally biased region" description="Polar residues" evidence="1">
    <location>
        <begin position="285"/>
        <end position="308"/>
    </location>
</feature>
<keyword evidence="5" id="KW-1185">Reference proteome</keyword>
<feature type="compositionally biased region" description="Low complexity" evidence="1">
    <location>
        <begin position="1200"/>
        <end position="1216"/>
    </location>
</feature>
<dbReference type="Pfam" id="PF02213">
    <property type="entry name" value="GYF"/>
    <property type="match status" value="1"/>
</dbReference>
<feature type="compositionally biased region" description="Low complexity" evidence="1">
    <location>
        <begin position="247"/>
        <end position="259"/>
    </location>
</feature>
<dbReference type="SUPFAM" id="SSF55277">
    <property type="entry name" value="GYF domain"/>
    <property type="match status" value="1"/>
</dbReference>
<dbReference type="Gene3D" id="3.90.180.10">
    <property type="entry name" value="Medium-chain alcohol dehydrogenases, catalytic domain"/>
    <property type="match status" value="1"/>
</dbReference>
<feature type="compositionally biased region" description="Low complexity" evidence="1">
    <location>
        <begin position="698"/>
        <end position="716"/>
    </location>
</feature>
<dbReference type="InterPro" id="IPR052711">
    <property type="entry name" value="Zinc_ADH-like"/>
</dbReference>
<keyword evidence="2" id="KW-0812">Transmembrane</keyword>
<evidence type="ECO:0000313" key="4">
    <source>
        <dbReference type="EMBL" id="SLM40331.1"/>
    </source>
</evidence>
<feature type="region of interest" description="Disordered" evidence="1">
    <location>
        <begin position="187"/>
        <end position="385"/>
    </location>
</feature>
<feature type="region of interest" description="Disordered" evidence="1">
    <location>
        <begin position="562"/>
        <end position="583"/>
    </location>
</feature>
<feature type="region of interest" description="Disordered" evidence="1">
    <location>
        <begin position="419"/>
        <end position="461"/>
    </location>
</feature>
<feature type="region of interest" description="Disordered" evidence="1">
    <location>
        <begin position="1432"/>
        <end position="1472"/>
    </location>
</feature>
<evidence type="ECO:0000259" key="3">
    <source>
        <dbReference type="PROSITE" id="PS50829"/>
    </source>
</evidence>
<dbReference type="PROSITE" id="PS50829">
    <property type="entry name" value="GYF"/>
    <property type="match status" value="1"/>
</dbReference>
<keyword evidence="2" id="KW-0472">Membrane</keyword>
<feature type="compositionally biased region" description="Polar residues" evidence="1">
    <location>
        <begin position="495"/>
        <end position="524"/>
    </location>
</feature>
<feature type="compositionally biased region" description="Low complexity" evidence="1">
    <location>
        <begin position="983"/>
        <end position="1003"/>
    </location>
</feature>
<dbReference type="InterPro" id="IPR035445">
    <property type="entry name" value="GYF-like_dom_sf"/>
</dbReference>
<dbReference type="InterPro" id="IPR003169">
    <property type="entry name" value="GYF"/>
</dbReference>
<organism evidence="4 5">
    <name type="scientific">Lasallia pustulata</name>
    <dbReference type="NCBI Taxonomy" id="136370"/>
    <lineage>
        <taxon>Eukaryota</taxon>
        <taxon>Fungi</taxon>
        <taxon>Dikarya</taxon>
        <taxon>Ascomycota</taxon>
        <taxon>Pezizomycotina</taxon>
        <taxon>Lecanoromycetes</taxon>
        <taxon>OSLEUM clade</taxon>
        <taxon>Umbilicariomycetidae</taxon>
        <taxon>Umbilicariales</taxon>
        <taxon>Umbilicariaceae</taxon>
        <taxon>Lasallia</taxon>
    </lineage>
</organism>
<feature type="compositionally biased region" description="Polar residues" evidence="1">
    <location>
        <begin position="64"/>
        <end position="75"/>
    </location>
</feature>
<feature type="compositionally biased region" description="Low complexity" evidence="1">
    <location>
        <begin position="1307"/>
        <end position="1316"/>
    </location>
</feature>
<dbReference type="SMART" id="SM00444">
    <property type="entry name" value="GYF"/>
    <property type="match status" value="1"/>
</dbReference>
<feature type="compositionally biased region" description="Polar residues" evidence="1">
    <location>
        <begin position="1368"/>
        <end position="1377"/>
    </location>
</feature>
<dbReference type="Pfam" id="PF00107">
    <property type="entry name" value="ADH_zinc_N"/>
    <property type="match status" value="1"/>
</dbReference>
<dbReference type="Gene3D" id="3.30.1490.40">
    <property type="match status" value="1"/>
</dbReference>
<dbReference type="InterPro" id="IPR013149">
    <property type="entry name" value="ADH-like_C"/>
</dbReference>
<dbReference type="SUPFAM" id="SSF51735">
    <property type="entry name" value="NAD(P)-binding Rossmann-fold domains"/>
    <property type="match status" value="1"/>
</dbReference>
<feature type="region of interest" description="Disordered" evidence="1">
    <location>
        <begin position="15"/>
        <end position="99"/>
    </location>
</feature>
<dbReference type="CDD" id="cd00072">
    <property type="entry name" value="GYF"/>
    <property type="match status" value="1"/>
</dbReference>
<feature type="compositionally biased region" description="Gly residues" evidence="1">
    <location>
        <begin position="1041"/>
        <end position="1052"/>
    </location>
</feature>
<dbReference type="SUPFAM" id="SSF50129">
    <property type="entry name" value="GroES-like"/>
    <property type="match status" value="1"/>
</dbReference>
<dbReference type="SMART" id="SM00829">
    <property type="entry name" value="PKS_ER"/>
    <property type="match status" value="1"/>
</dbReference>
<feature type="compositionally biased region" description="Polar residues" evidence="1">
    <location>
        <begin position="1260"/>
        <end position="1275"/>
    </location>
</feature>
<dbReference type="EMBL" id="FWEW01003663">
    <property type="protein sequence ID" value="SLM40331.1"/>
    <property type="molecule type" value="Genomic_DNA"/>
</dbReference>
<feature type="compositionally biased region" description="Polar residues" evidence="1">
    <location>
        <begin position="200"/>
        <end position="237"/>
    </location>
</feature>
<feature type="compositionally biased region" description="Low complexity" evidence="1">
    <location>
        <begin position="15"/>
        <end position="25"/>
    </location>
</feature>
<feature type="region of interest" description="Disordered" evidence="1">
    <location>
        <begin position="1038"/>
        <end position="1062"/>
    </location>
</feature>
<feature type="transmembrane region" description="Helical" evidence="2">
    <location>
        <begin position="1699"/>
        <end position="1725"/>
    </location>
</feature>
<accession>A0A1W5DBA3</accession>
<feature type="compositionally biased region" description="Polar residues" evidence="1">
    <location>
        <begin position="686"/>
        <end position="697"/>
    </location>
</feature>
<feature type="region of interest" description="Disordered" evidence="1">
    <location>
        <begin position="1568"/>
        <end position="1607"/>
    </location>
</feature>
<feature type="region of interest" description="Disordered" evidence="1">
    <location>
        <begin position="892"/>
        <end position="934"/>
    </location>
</feature>
<dbReference type="InterPro" id="IPR011032">
    <property type="entry name" value="GroES-like_sf"/>
</dbReference>
<dbReference type="PANTHER" id="PTHR45033:SF3">
    <property type="entry name" value="DEHYDROGENASE, PUTATIVE (AFU_ORTHOLOGUE AFUA_2G13270)-RELATED"/>
    <property type="match status" value="1"/>
</dbReference>
<feature type="compositionally biased region" description="Low complexity" evidence="1">
    <location>
        <begin position="1448"/>
        <end position="1465"/>
    </location>
</feature>
<reference evidence="5" key="1">
    <citation type="submission" date="2017-03" db="EMBL/GenBank/DDBJ databases">
        <authorList>
            <person name="Sharma R."/>
            <person name="Thines M."/>
        </authorList>
    </citation>
    <scope>NUCLEOTIDE SEQUENCE [LARGE SCALE GENOMIC DNA]</scope>
</reference>
<feature type="compositionally biased region" description="Low complexity" evidence="1">
    <location>
        <begin position="901"/>
        <end position="915"/>
    </location>
</feature>
<feature type="compositionally biased region" description="Polar residues" evidence="1">
    <location>
        <begin position="570"/>
        <end position="579"/>
    </location>
</feature>
<feature type="compositionally biased region" description="Polar residues" evidence="1">
    <location>
        <begin position="1004"/>
        <end position="1017"/>
    </location>
</feature>
<feature type="region of interest" description="Disordered" evidence="1">
    <location>
        <begin position="140"/>
        <end position="160"/>
    </location>
</feature>
<dbReference type="InterPro" id="IPR020843">
    <property type="entry name" value="ER"/>
</dbReference>
<dbReference type="InterPro" id="IPR036291">
    <property type="entry name" value="NAD(P)-bd_dom_sf"/>
</dbReference>
<feature type="compositionally biased region" description="Polar residues" evidence="1">
    <location>
        <begin position="85"/>
        <end position="94"/>
    </location>
</feature>
<feature type="region of interest" description="Disordered" evidence="1">
    <location>
        <begin position="675"/>
        <end position="722"/>
    </location>
</feature>
<feature type="compositionally biased region" description="Polar residues" evidence="1">
    <location>
        <begin position="40"/>
        <end position="49"/>
    </location>
</feature>
<feature type="compositionally biased region" description="Polar residues" evidence="1">
    <location>
        <begin position="427"/>
        <end position="443"/>
    </location>
</feature>
<protein>
    <submittedName>
        <fullName evidence="4">Polyketide synthase, enoylreductase</fullName>
    </submittedName>
</protein>
<evidence type="ECO:0000313" key="5">
    <source>
        <dbReference type="Proteomes" id="UP000192927"/>
    </source>
</evidence>
<feature type="region of interest" description="Disordered" evidence="1">
    <location>
        <begin position="492"/>
        <end position="544"/>
    </location>
</feature>
<evidence type="ECO:0000256" key="2">
    <source>
        <dbReference type="SAM" id="Phobius"/>
    </source>
</evidence>
<feature type="compositionally biased region" description="Low complexity" evidence="1">
    <location>
        <begin position="323"/>
        <end position="347"/>
    </location>
</feature>
<feature type="compositionally biased region" description="Low complexity" evidence="1">
    <location>
        <begin position="1337"/>
        <end position="1360"/>
    </location>
</feature>
<feature type="domain" description="GYF" evidence="3">
    <location>
        <begin position="821"/>
        <end position="876"/>
    </location>
</feature>
<dbReference type="PANTHER" id="PTHR45033">
    <property type="match status" value="1"/>
</dbReference>
<dbReference type="Gene3D" id="3.40.50.720">
    <property type="entry name" value="NAD(P)-binding Rossmann-like Domain"/>
    <property type="match status" value="1"/>
</dbReference>
<dbReference type="Proteomes" id="UP000192927">
    <property type="component" value="Unassembled WGS sequence"/>
</dbReference>
<name>A0A1W5DBA3_9LECA</name>
<feature type="region of interest" description="Disordered" evidence="1">
    <location>
        <begin position="974"/>
        <end position="1026"/>
    </location>
</feature>
<evidence type="ECO:0000256" key="1">
    <source>
        <dbReference type="SAM" id="MobiDB-lite"/>
    </source>
</evidence>
<dbReference type="GO" id="GO:0016491">
    <property type="term" value="F:oxidoreductase activity"/>
    <property type="evidence" value="ECO:0007669"/>
    <property type="project" value="InterPro"/>
</dbReference>
<proteinExistence type="predicted"/>
<dbReference type="FunFam" id="3.40.50.720:FF:000481">
    <property type="entry name" value="Alcohol dehydrogenase, variant"/>
    <property type="match status" value="1"/>
</dbReference>
<sequence length="1885" mass="197488">MPSSFASSFASAAAGNGAYDGSSSNRASARADGSGDWSRARTNGATQTFRRPPVAPTLSHTREASQNFSSNSNIASPGVYVPPHLNTTHQSSLGRNGPIAESRYSKDQLLDLFRAQADSATSIKNLSDFFVGGWNPGEASTNSNGVWSKKDDHKDSAAGPEVCWDHEGKVIPLAMIDITEEERELFSSSVNSPLKPPPQNASKENTTTNGISGRKTSISQVHGSSSVYGSTTPSNRPGNRRRETGDSSPSSNPLASPASGNRFPKDEAPAATSTPSLLRRRTDLNESNPGSIINDNENGKQENVSNTALPFAPLKRSTTGPFSAGLSGPSSPWSAAPPSAGFSPMGAFGNFSLGGSSGHPTTPGEKRSGFGSLRGESRFKGLMNTESPDDVASIIKEKASVSSLERLAESDIEAIQSNWGAARSARPLSTESNPYGNEQSGTGSAALGGDDPSPPQHASRVRNLDRDSFDDTGFSAFGMSSDLPPFREMMHRQEVSQQLTPQSKQRGQYGTQEPMSPTNTNPYQSPEGDNAARDDGGSDGSDIQTTQYSAIGAFGHPSRAVQSAFEGTASDRSQTSSVGPSRALPNLGALSGFGGLGGSGPWSAAPGAIGTPSRATPGYSSGFGDSLFGPLGDLQSPVHAGTGGSGFFGSVGPSGAGTIGRGSKMGSLFPTAMQEQMQGGDRLKPEQSSGEATDTHQFNAGRAPAGANAPGFGAPGRDTESPFRPGRGMVDDLFGNLEPRNRGSQGINSPFGASDAGGIFGQPAISTAAQTPFSTASTLVGTPGLATPGVGFLFGRMPDQDSSVSSQMPATQQRQMVMPDRMRWIYRDPQGNTQGPWSGLEMHDWYKAGFFSPELQVKKLEDADYEPLAQLIRRIGNSREPFLVPQIGIPHGSSAAQPSSTATGAVPGAVPAATPSGTQAGAAQPPFASSFPSFGTTLTAEQQNALERRKQEEQYLMARQKEHLAQQQVMIKQMQHMQGGAHGIHSQQLHHQSSGHSLHSQPSYGSITSPSGYQPSPAQGPIQPPASVSGFFDAPPRHIGPGLGPLGPGGPGLEPLGSARDGDMPALMERLNLGRGNQLPFGGPSYDANQQEALSHSHQVAAMLQDRARLQHEQDQYDALQRGVPEDSQTSTDRLEQYHQLRAPYGDDQKLPPPGGVIGRPTYQQRDENDDQIRQQQQNDFGSAAQQETGPLSLTERVQKAAASSQQSPAVQPESPWAKVEPGLPQPFPQPFQPPQSITPLPAPAAQRNRQHVAEALTAESGSRPQTPSVETPSATVAPWAKELNESSKGPSLREIQVAEARKAAQQEEIAAAARRAIAEQERQNQPQLVTPAPGLPSSSTWARASSPATPTAPGPSAWAKPIAGKSSVPTTAATTKRTLAQIQKEEEARKQRTVAAATVNAAANVSGVPVLASGKRYADLASKVVSTGPQAPGGAWTTVGAGGKLKTPTSATTPSAPSLRAASTGIVPTPGPVVKPRATPVATRSTTLGGALSGQQNATEKLQKWAKSALNKGLSSTINVDDFVQQLLQLPAELEIISDSVYAASQTLDGRRFAEEFIRRRKLADRGLVPDTPTGGSNGFSAGTAGENKSGGGWSEVAKKGPASAAKEEPSSAFKVVAAKKKDSPSGPEDAAGYRILGGTTLHPVGTLQEVVCVDAGEVEEAPAGLSDVEAGALPLTGLTAWRAVVTKSGNAVRGRNVLVTGIGGGVALMALGFAVGMGVSVWVSSGDEEKIRRAREMGARGGVNYRRVGWERELREGLPRERPFLDAIIDGAGGDVVDKGAKLLKAGGVIVSYGMTTGPKLSYSMSAVLKNIELRGSTMGSRKEFHDMVEYVGKQQIHPIISRVVHGLDNLKDIDDLFEDMKRGSQFGKLVVQVSKEGDQSKL</sequence>